<dbReference type="AlphaFoldDB" id="A0A7J7K5I1"/>
<proteinExistence type="predicted"/>
<dbReference type="EMBL" id="VXIV02001434">
    <property type="protein sequence ID" value="KAF6033194.1"/>
    <property type="molecule type" value="Genomic_DNA"/>
</dbReference>
<gene>
    <name evidence="2" type="ORF">EB796_008500</name>
</gene>
<evidence type="ECO:0000256" key="1">
    <source>
        <dbReference type="SAM" id="MobiDB-lite"/>
    </source>
</evidence>
<reference evidence="2" key="1">
    <citation type="submission" date="2020-06" db="EMBL/GenBank/DDBJ databases">
        <title>Draft genome of Bugula neritina, a colonial animal packing powerful symbionts and potential medicines.</title>
        <authorList>
            <person name="Rayko M."/>
        </authorList>
    </citation>
    <scope>NUCLEOTIDE SEQUENCE [LARGE SCALE GENOMIC DNA]</scope>
    <source>
        <strain evidence="2">Kwan_BN1</strain>
    </source>
</reference>
<sequence length="87" mass="10367">MKRMRITVYAWISQHTLLYCYKCDEYVVNDSDAGSIQSLRNFFQQLDPNYHLLDIENDKNHSRKRSGNFGRSQNYKKRKPIHLNCGP</sequence>
<feature type="region of interest" description="Disordered" evidence="1">
    <location>
        <begin position="60"/>
        <end position="87"/>
    </location>
</feature>
<organism evidence="2 3">
    <name type="scientific">Bugula neritina</name>
    <name type="common">Brown bryozoan</name>
    <name type="synonym">Sertularia neritina</name>
    <dbReference type="NCBI Taxonomy" id="10212"/>
    <lineage>
        <taxon>Eukaryota</taxon>
        <taxon>Metazoa</taxon>
        <taxon>Spiralia</taxon>
        <taxon>Lophotrochozoa</taxon>
        <taxon>Bryozoa</taxon>
        <taxon>Gymnolaemata</taxon>
        <taxon>Cheilostomatida</taxon>
        <taxon>Flustrina</taxon>
        <taxon>Buguloidea</taxon>
        <taxon>Bugulidae</taxon>
        <taxon>Bugula</taxon>
    </lineage>
</organism>
<keyword evidence="3" id="KW-1185">Reference proteome</keyword>
<name>A0A7J7K5I1_BUGNE</name>
<dbReference type="Proteomes" id="UP000593567">
    <property type="component" value="Unassembled WGS sequence"/>
</dbReference>
<evidence type="ECO:0000313" key="2">
    <source>
        <dbReference type="EMBL" id="KAF6033194.1"/>
    </source>
</evidence>
<accession>A0A7J7K5I1</accession>
<dbReference type="OrthoDB" id="21192at2759"/>
<evidence type="ECO:0000313" key="3">
    <source>
        <dbReference type="Proteomes" id="UP000593567"/>
    </source>
</evidence>
<protein>
    <submittedName>
        <fullName evidence="2">Uncharacterized protein</fullName>
    </submittedName>
</protein>
<comment type="caution">
    <text evidence="2">The sequence shown here is derived from an EMBL/GenBank/DDBJ whole genome shotgun (WGS) entry which is preliminary data.</text>
</comment>